<name>A0A1K1QND6_9FLAO</name>
<protein>
    <recommendedName>
        <fullName evidence="4">Lipoprotein</fullName>
    </recommendedName>
</protein>
<gene>
    <name evidence="2" type="ORF">SAMN05660313_02835</name>
</gene>
<dbReference type="RefSeq" id="WP_072304458.1">
    <property type="nucleotide sequence ID" value="NZ_FPIY01000004.1"/>
</dbReference>
<dbReference type="EMBL" id="FPIY01000004">
    <property type="protein sequence ID" value="SFW61479.1"/>
    <property type="molecule type" value="Genomic_DNA"/>
</dbReference>
<evidence type="ECO:0000313" key="3">
    <source>
        <dbReference type="Proteomes" id="UP000183257"/>
    </source>
</evidence>
<evidence type="ECO:0000256" key="1">
    <source>
        <dbReference type="SAM" id="SignalP"/>
    </source>
</evidence>
<feature type="signal peptide" evidence="1">
    <location>
        <begin position="1"/>
        <end position="18"/>
    </location>
</feature>
<evidence type="ECO:0008006" key="4">
    <source>
        <dbReference type="Google" id="ProtNLM"/>
    </source>
</evidence>
<keyword evidence="1" id="KW-0732">Signal</keyword>
<dbReference type="Proteomes" id="UP000183257">
    <property type="component" value="Unassembled WGS sequence"/>
</dbReference>
<proteinExistence type="predicted"/>
<organism evidence="2 3">
    <name type="scientific">Cellulophaga fucicola</name>
    <dbReference type="NCBI Taxonomy" id="76595"/>
    <lineage>
        <taxon>Bacteria</taxon>
        <taxon>Pseudomonadati</taxon>
        <taxon>Bacteroidota</taxon>
        <taxon>Flavobacteriia</taxon>
        <taxon>Flavobacteriales</taxon>
        <taxon>Flavobacteriaceae</taxon>
        <taxon>Cellulophaga</taxon>
    </lineage>
</organism>
<accession>A0A1K1QND6</accession>
<dbReference type="AlphaFoldDB" id="A0A1K1QND6"/>
<evidence type="ECO:0000313" key="2">
    <source>
        <dbReference type="EMBL" id="SFW61479.1"/>
    </source>
</evidence>
<feature type="chain" id="PRO_5013358028" description="Lipoprotein" evidence="1">
    <location>
        <begin position="19"/>
        <end position="227"/>
    </location>
</feature>
<dbReference type="OrthoDB" id="1426180at2"/>
<reference evidence="3" key="1">
    <citation type="submission" date="2016-11" db="EMBL/GenBank/DDBJ databases">
        <authorList>
            <person name="Varghese N."/>
            <person name="Submissions S."/>
        </authorList>
    </citation>
    <scope>NUCLEOTIDE SEQUENCE [LARGE SCALE GENOMIC DNA]</scope>
    <source>
        <strain evidence="3">DSM 24786</strain>
    </source>
</reference>
<keyword evidence="3" id="KW-1185">Reference proteome</keyword>
<dbReference type="PROSITE" id="PS51257">
    <property type="entry name" value="PROKAR_LIPOPROTEIN"/>
    <property type="match status" value="1"/>
</dbReference>
<sequence>MRKILLLCILFSFLFSCSQNIELGKNKIDLKKFPLKIDVHYFYKEQIETHKKSLELYSQGKIDEAYSNELLKNYKSVESIDTLHIKDNEYLLLYEMQGMQTKDTLATFGNIKFEQLNMISNNENEFQSLRAVSFSYKDDKNNFKELIKALETEYGSPEIIKANESEIYKWSNKDFIVLITLVIQKENDIDSYYNSNYFLIKRSESNKLKTHFPKISGYWNIDWNLVL</sequence>